<feature type="domain" description="Metallo-beta-lactamase" evidence="2">
    <location>
        <begin position="13"/>
        <end position="241"/>
    </location>
</feature>
<dbReference type="Proteomes" id="UP000318422">
    <property type="component" value="Unassembled WGS sequence"/>
</dbReference>
<dbReference type="Gene3D" id="3.60.15.10">
    <property type="entry name" value="Ribonuclease Z/Hydroxyacylglutathione hydrolase-like"/>
    <property type="match status" value="1"/>
</dbReference>
<dbReference type="PANTHER" id="PTHR11203">
    <property type="entry name" value="CLEAVAGE AND POLYADENYLATION SPECIFICITY FACTOR FAMILY MEMBER"/>
    <property type="match status" value="1"/>
</dbReference>
<organism evidence="4 5">
    <name type="scientific">Zoogloea ramigera</name>
    <dbReference type="NCBI Taxonomy" id="350"/>
    <lineage>
        <taxon>Bacteria</taxon>
        <taxon>Pseudomonadati</taxon>
        <taxon>Pseudomonadota</taxon>
        <taxon>Betaproteobacteria</taxon>
        <taxon>Rhodocyclales</taxon>
        <taxon>Zoogloeaceae</taxon>
        <taxon>Zoogloea</taxon>
    </lineage>
</organism>
<dbReference type="SMART" id="SM00849">
    <property type="entry name" value="Lactamase_B"/>
    <property type="match status" value="1"/>
</dbReference>
<sequence length="472" mass="51303">MRISFYGAAGEVTGSCTLVEAGGVRFLVDCGMFQGGPEARTKNVRALNFGFDVRGLDFVLLTHAHIDHSGLLPRLAVLGFRGPIYATPATIDLLEVLLPDSAHIQEKEAEWQLRHQHRRGKGGSPGGIQPPLYTVIEAQYCLGLLQPVNYGETLRAAEAVQVRFHDAGHILGSSWLEVTVSGEGRPRRLVFSGDLGMRDRPVLRDPEPPVPEADLLLIESTYGDRLHRPMAETEDEIVAAFQRTQAAGGNLIIPSFAVGRTQEIIYILADLVRRQRLAPLKVYVDSPMANAATRITLAHPALLDSETRELLDWVAAHPDKLKIEFVADAERSKALNEVKSGAVIISASGMCEAGRIKYHLRENLPRSECSVLIAGFQAAGTLGRRLVDGARLVHIFGAPVPVRARIYTVGGLSAHADQAELLHWLRGFHTPPRHTFVMHGEAGASATFAELLHAELGWSGVTVPRAGTSVSL</sequence>
<dbReference type="PANTHER" id="PTHR11203:SF37">
    <property type="entry name" value="INTEGRATOR COMPLEX SUBUNIT 11"/>
    <property type="match status" value="1"/>
</dbReference>
<dbReference type="SUPFAM" id="SSF56281">
    <property type="entry name" value="Metallo-hydrolase/oxidoreductase"/>
    <property type="match status" value="1"/>
</dbReference>
<dbReference type="InterPro" id="IPR050698">
    <property type="entry name" value="MBL"/>
</dbReference>
<dbReference type="InterPro" id="IPR022712">
    <property type="entry name" value="Beta_Casp"/>
</dbReference>
<evidence type="ECO:0000256" key="1">
    <source>
        <dbReference type="ARBA" id="ARBA00022801"/>
    </source>
</evidence>
<protein>
    <submittedName>
        <fullName evidence="4">MBL fold metallo-hydrolase</fullName>
    </submittedName>
</protein>
<evidence type="ECO:0000313" key="5">
    <source>
        <dbReference type="Proteomes" id="UP000318422"/>
    </source>
</evidence>
<proteinExistence type="predicted"/>
<dbReference type="OrthoDB" id="9803916at2"/>
<dbReference type="Pfam" id="PF10996">
    <property type="entry name" value="Beta-Casp"/>
    <property type="match status" value="1"/>
</dbReference>
<dbReference type="InterPro" id="IPR036866">
    <property type="entry name" value="RibonucZ/Hydroxyglut_hydro"/>
</dbReference>
<feature type="domain" description="Beta-Casp" evidence="3">
    <location>
        <begin position="261"/>
        <end position="386"/>
    </location>
</feature>
<dbReference type="Pfam" id="PF07521">
    <property type="entry name" value="RMMBL"/>
    <property type="match status" value="1"/>
</dbReference>
<dbReference type="InterPro" id="IPR011108">
    <property type="entry name" value="RMMBL"/>
</dbReference>
<evidence type="ECO:0000313" key="4">
    <source>
        <dbReference type="EMBL" id="GEC97648.1"/>
    </source>
</evidence>
<dbReference type="EMBL" id="BJNV01000107">
    <property type="protein sequence ID" value="GEC97648.1"/>
    <property type="molecule type" value="Genomic_DNA"/>
</dbReference>
<name>A0A4Y4CXI1_ZOORA</name>
<dbReference type="GO" id="GO:0004521">
    <property type="term" value="F:RNA endonuclease activity"/>
    <property type="evidence" value="ECO:0007669"/>
    <property type="project" value="TreeGrafter"/>
</dbReference>
<dbReference type="Pfam" id="PF00753">
    <property type="entry name" value="Lactamase_B"/>
    <property type="match status" value="1"/>
</dbReference>
<comment type="caution">
    <text evidence="4">The sequence shown here is derived from an EMBL/GenBank/DDBJ whole genome shotgun (WGS) entry which is preliminary data.</text>
</comment>
<gene>
    <name evidence="4" type="ORF">ZRA01_37210</name>
</gene>
<dbReference type="RefSeq" id="WP_141354950.1">
    <property type="nucleotide sequence ID" value="NZ_BJNV01000107.1"/>
</dbReference>
<evidence type="ECO:0000259" key="2">
    <source>
        <dbReference type="SMART" id="SM00849"/>
    </source>
</evidence>
<dbReference type="Gene3D" id="3.40.50.10890">
    <property type="match status" value="1"/>
</dbReference>
<evidence type="ECO:0000259" key="3">
    <source>
        <dbReference type="SMART" id="SM01027"/>
    </source>
</evidence>
<dbReference type="GO" id="GO:0016787">
    <property type="term" value="F:hydrolase activity"/>
    <property type="evidence" value="ECO:0007669"/>
    <property type="project" value="UniProtKB-KW"/>
</dbReference>
<dbReference type="SMART" id="SM01027">
    <property type="entry name" value="Beta-Casp"/>
    <property type="match status" value="1"/>
</dbReference>
<dbReference type="AlphaFoldDB" id="A0A4Y4CXI1"/>
<keyword evidence="1 4" id="KW-0378">Hydrolase</keyword>
<keyword evidence="5" id="KW-1185">Reference proteome</keyword>
<accession>A0A4Y4CXI1</accession>
<dbReference type="CDD" id="cd16295">
    <property type="entry name" value="TTHA0252-CPSF-like_MBL-fold"/>
    <property type="match status" value="1"/>
</dbReference>
<reference evidence="4 5" key="1">
    <citation type="submission" date="2019-06" db="EMBL/GenBank/DDBJ databases">
        <title>Whole genome shotgun sequence of Zoogloea ramigera NBRC 15342.</title>
        <authorList>
            <person name="Hosoyama A."/>
            <person name="Uohara A."/>
            <person name="Ohji S."/>
            <person name="Ichikawa N."/>
        </authorList>
    </citation>
    <scope>NUCLEOTIDE SEQUENCE [LARGE SCALE GENOMIC DNA]</scope>
    <source>
        <strain evidence="4 5">NBRC 15342</strain>
    </source>
</reference>
<dbReference type="InterPro" id="IPR001279">
    <property type="entry name" value="Metallo-B-lactamas"/>
</dbReference>